<evidence type="ECO:0000256" key="4">
    <source>
        <dbReference type="ARBA" id="ARBA00022833"/>
    </source>
</evidence>
<evidence type="ECO:0000256" key="2">
    <source>
        <dbReference type="ARBA" id="ARBA00022723"/>
    </source>
</evidence>
<name>E6P9C5_CALS0</name>
<keyword evidence="4" id="KW-0862">Zinc</keyword>
<proteinExistence type="predicted"/>
<dbReference type="EC" id="3.5.2.10" evidence="5"/>
<dbReference type="GO" id="GO:0047789">
    <property type="term" value="F:creatininase activity"/>
    <property type="evidence" value="ECO:0007669"/>
    <property type="project" value="UniProtKB-EC"/>
</dbReference>
<comment type="cofactor">
    <cofactor evidence="1">
        <name>Zn(2+)</name>
        <dbReference type="ChEBI" id="CHEBI:29105"/>
    </cofactor>
</comment>
<dbReference type="GO" id="GO:0009231">
    <property type="term" value="P:riboflavin biosynthetic process"/>
    <property type="evidence" value="ECO:0007669"/>
    <property type="project" value="TreeGrafter"/>
</dbReference>
<keyword evidence="2" id="KW-0479">Metal-binding</keyword>
<dbReference type="AlphaFoldDB" id="E6P9C5"/>
<dbReference type="Pfam" id="PF02633">
    <property type="entry name" value="Creatininase"/>
    <property type="match status" value="1"/>
</dbReference>
<dbReference type="GO" id="GO:0016811">
    <property type="term" value="F:hydrolase activity, acting on carbon-nitrogen (but not peptide) bonds, in linear amides"/>
    <property type="evidence" value="ECO:0007669"/>
    <property type="project" value="TreeGrafter"/>
</dbReference>
<dbReference type="Gene3D" id="3.40.50.10310">
    <property type="entry name" value="Creatininase"/>
    <property type="match status" value="1"/>
</dbReference>
<accession>E6P9C5</accession>
<dbReference type="EMBL" id="BA000048">
    <property type="protein sequence ID" value="BAJ50536.1"/>
    <property type="molecule type" value="Genomic_DNA"/>
</dbReference>
<dbReference type="PANTHER" id="PTHR35005">
    <property type="entry name" value="3-DEHYDRO-SCYLLO-INOSOSE HYDROLASE"/>
    <property type="match status" value="1"/>
</dbReference>
<dbReference type="PANTHER" id="PTHR35005:SF1">
    <property type="entry name" value="2-AMINO-5-FORMYLAMINO-6-RIBOSYLAMINOPYRIMIDIN-4(3H)-ONE 5'-MONOPHOSPHATE DEFORMYLASE"/>
    <property type="match status" value="1"/>
</dbReference>
<dbReference type="SUPFAM" id="SSF102215">
    <property type="entry name" value="Creatininase"/>
    <property type="match status" value="1"/>
</dbReference>
<dbReference type="BioCyc" id="CCAL311458:G131R-689-MONOMER"/>
<dbReference type="Proteomes" id="UP000008120">
    <property type="component" value="Chromosome"/>
</dbReference>
<keyword evidence="3 5" id="KW-0378">Hydrolase</keyword>
<sequence length="255" mass="28320">MVILWAEKSSPELGELCSQKRVAIFPIGSTEQHGPHLPTGTDHIIAWELSKKVVEDVDALLLPLLPYGFSDDHFPMPGTISISSETLKAIIRDVADSLSRYGIRHLVIVSGHAGHLGQISDITYRLNLSYPVQSLRVHNISPYNTVPVERLATVLEEDMFIHAEELETSIMLYLHPHLVDMSKAVKEHPPFIPKGLTTPNFLEAIRIVTTSKFLGRDFKTGVCGDATLASREKGEKLFKILVEGLVETIKHVTSE</sequence>
<dbReference type="STRING" id="311458.CSUB_C0677"/>
<dbReference type="InterPro" id="IPR003785">
    <property type="entry name" value="Creatininase/forma_Hydrolase"/>
</dbReference>
<evidence type="ECO:0000313" key="5">
    <source>
        <dbReference type="EMBL" id="BAJ50536.1"/>
    </source>
</evidence>
<evidence type="ECO:0000256" key="3">
    <source>
        <dbReference type="ARBA" id="ARBA00022801"/>
    </source>
</evidence>
<organism evidence="5 6">
    <name type="scientific">Caldiarchaeum subterraneum</name>
    <dbReference type="NCBI Taxonomy" id="311458"/>
    <lineage>
        <taxon>Archaea</taxon>
        <taxon>Nitrososphaerota</taxon>
        <taxon>Candidatus Caldarchaeales</taxon>
        <taxon>Candidatus Caldarchaeaceae</taxon>
        <taxon>Candidatus Caldarchaeum</taxon>
    </lineage>
</organism>
<dbReference type="InterPro" id="IPR024087">
    <property type="entry name" value="Creatininase-like_sf"/>
</dbReference>
<protein>
    <submittedName>
        <fullName evidence="5">Creatinine amidohydrolase</fullName>
        <ecNumber evidence="5">3.5.2.10</ecNumber>
    </submittedName>
</protein>
<reference evidence="5 6" key="1">
    <citation type="journal article" date="2005" name="Environ. Microbiol.">
        <title>Genetic and functional properties of uncultivated thermophilic crenarchaeotes from a subsurface gold mine as revealed by analysis of genome fragments.</title>
        <authorList>
            <person name="Nunoura T."/>
            <person name="Hirayama H."/>
            <person name="Takami H."/>
            <person name="Oida H."/>
            <person name="Nishi S."/>
            <person name="Shimamura S."/>
            <person name="Suzuki Y."/>
            <person name="Inagaki F."/>
            <person name="Takai K."/>
            <person name="Nealson K.H."/>
            <person name="Horikoshi K."/>
        </authorList>
    </citation>
    <scope>NUCLEOTIDE SEQUENCE [LARGE SCALE GENOMIC DNA]</scope>
</reference>
<gene>
    <name evidence="5" type="ORF">CSUB_C0677</name>
</gene>
<evidence type="ECO:0000256" key="1">
    <source>
        <dbReference type="ARBA" id="ARBA00001947"/>
    </source>
</evidence>
<reference evidence="5 6" key="2">
    <citation type="journal article" date="2011" name="Nucleic Acids Res.">
        <title>Insights into the evolution of Archaea and eukaryotic protein modifier systems revealed by the genome of a novel archaeal group.</title>
        <authorList>
            <person name="Nunoura T."/>
            <person name="Takaki Y."/>
            <person name="Kakuta J."/>
            <person name="Nishi S."/>
            <person name="Sugahara J."/>
            <person name="Kazama H."/>
            <person name="Chee G."/>
            <person name="Hattori M."/>
            <person name="Kanai A."/>
            <person name="Atomi H."/>
            <person name="Takai K."/>
            <person name="Takami H."/>
        </authorList>
    </citation>
    <scope>NUCLEOTIDE SEQUENCE [LARGE SCALE GENOMIC DNA]</scope>
</reference>
<evidence type="ECO:0000313" key="6">
    <source>
        <dbReference type="Proteomes" id="UP000008120"/>
    </source>
</evidence>
<dbReference type="KEGG" id="csu:CSUB_C0677"/>
<dbReference type="GO" id="GO:0046872">
    <property type="term" value="F:metal ion binding"/>
    <property type="evidence" value="ECO:0007669"/>
    <property type="project" value="UniProtKB-KW"/>
</dbReference>